<gene>
    <name evidence="3" type="ORF">R3P38DRAFT_3195221</name>
</gene>
<comment type="caution">
    <text evidence="3">The sequence shown here is derived from an EMBL/GenBank/DDBJ whole genome shotgun (WGS) entry which is preliminary data.</text>
</comment>
<sequence>MLKRVGKNKAKKTSKHLNATLQDSYEITYHSGPSPRKESHILDDPLESTQRPSTSAPIPPPPVTEEDDFFAAEEDSGPLPAYNTTPGDEKTGEKMRQTVAHMAELKSQESVFLDCLLASHHNPDVLTPCACGRGLARKVKCADCLHGVVLCPQCWVDAHRANPTHWALVWNTNERYFERHDFCRVLGSASVALGHNGRRCPAADAAKSFTLVDTNGIHATAISFCRCKTGEGQGPKPEFEQLLCAGIFPATVKQPKTGYTLNLLEHYRELRNQSKISAYSFILVLQRLADPWFSDAVPDIYTNFLAITRFHQTLDIIMCRGYAHDVDTPLDGETERPYPNRPISYLGLQCVACPERGVNMPRIVNVPNYLRHTISAFKTLDGNFKANQFTKRDNGTDISLTDGRMYFPLQQEFEEMKDKFIVVEEDKEVPCGAHIGSIRHQGSVKWGNTAISGVVACACDHAVVGSLVDMLVGEAFALGTLALRESLKRTNSPPHDKESTTPEVFSYDSWCSFVVKLRRRAIEMFPEETWLHDLLAKIEGQIPADHINGHGEECRTIWQAVYFACRAHFYGETAEVIWAFLNPLGSSTRQSTGAARHDIMNFVIDAWNTWKMLHAARLLADERRDALRLFELHMAVLEDLSRQHLDDVVEWSRLSRIATKTPDGQWHSVYQHESKTVVTIESILSTLVAEEEQTLSQVDERQPRTPVAQWIHKGIMIEREQLLTVAMLGNYRSHPLQDTWDAIVKLRESTNANLKKFREQQRLVYPRLKLSALDPDEPELTAIQLPSYRIKHGQREASNEGGTAEDQQLRAAEIQLRCGQANSGILQVQQASLGLSAVKKARDQDYRGQAGITRTKRNLQKAELLKTFEITMYNRARTALVHLGYQDHGSDTPYRLLTASDTWRKDTHLHRATGDSRLFDGTAWHLQSGTTISTVASALSSAHKRDSDDDDEPQLVASTQMLKRRAGAGSSRATKRLKDIVPEDIVVLSDAESSDEEITASSPVKGTAKKKTKKKKRDGWIWSGFATHRQDVSDESLAKYKAESDRVQWFRAEAEMYRWLEQYERKHAEFLRVIQRFGRDSDVWTGLSQREEDRAGTFNGKAAFAQMQAAMYKRLQHNAEVMFKDANSGAHNDWVKSETLEELVGKIDGWRDSVFKWMDDMDIHRAYKDF</sequence>
<feature type="region of interest" description="Disordered" evidence="1">
    <location>
        <begin position="1"/>
        <end position="66"/>
    </location>
</feature>
<feature type="domain" description="CxC2-like cysteine cluster KDZ transposase-associated" evidence="2">
    <location>
        <begin position="190"/>
        <end position="290"/>
    </location>
</feature>
<protein>
    <submittedName>
        <fullName evidence="3">CxC2 domain-containing protein</fullName>
    </submittedName>
</protein>
<evidence type="ECO:0000259" key="2">
    <source>
        <dbReference type="Pfam" id="PF18803"/>
    </source>
</evidence>
<feature type="compositionally biased region" description="Polar residues" evidence="1">
    <location>
        <begin position="47"/>
        <end position="56"/>
    </location>
</feature>
<evidence type="ECO:0000313" key="4">
    <source>
        <dbReference type="Proteomes" id="UP001362999"/>
    </source>
</evidence>
<evidence type="ECO:0000313" key="3">
    <source>
        <dbReference type="EMBL" id="KAK7023218.1"/>
    </source>
</evidence>
<dbReference type="InterPro" id="IPR040521">
    <property type="entry name" value="KDZ"/>
</dbReference>
<dbReference type="Pfam" id="PF18758">
    <property type="entry name" value="KDZ"/>
    <property type="match status" value="1"/>
</dbReference>
<dbReference type="AlphaFoldDB" id="A0AAW0BBX0"/>
<dbReference type="Pfam" id="PF18803">
    <property type="entry name" value="CxC2"/>
    <property type="match status" value="1"/>
</dbReference>
<accession>A0AAW0BBX0</accession>
<dbReference type="EMBL" id="JAWWNJ010000036">
    <property type="protein sequence ID" value="KAK7023218.1"/>
    <property type="molecule type" value="Genomic_DNA"/>
</dbReference>
<dbReference type="PANTHER" id="PTHR33096">
    <property type="entry name" value="CXC2 DOMAIN-CONTAINING PROTEIN"/>
    <property type="match status" value="1"/>
</dbReference>
<dbReference type="PANTHER" id="PTHR33096:SF1">
    <property type="entry name" value="CXC1-LIKE CYSTEINE CLUSTER ASSOCIATED WITH KDZ TRANSPOSASES DOMAIN-CONTAINING PROTEIN"/>
    <property type="match status" value="1"/>
</dbReference>
<dbReference type="InterPro" id="IPR041457">
    <property type="entry name" value="CxC2_KDZ-assoc"/>
</dbReference>
<feature type="compositionally biased region" description="Polar residues" evidence="1">
    <location>
        <begin position="16"/>
        <end position="25"/>
    </location>
</feature>
<dbReference type="Proteomes" id="UP001362999">
    <property type="component" value="Unassembled WGS sequence"/>
</dbReference>
<evidence type="ECO:0000256" key="1">
    <source>
        <dbReference type="SAM" id="MobiDB-lite"/>
    </source>
</evidence>
<reference evidence="3 4" key="1">
    <citation type="journal article" date="2024" name="J Genomics">
        <title>Draft genome sequencing and assembly of Favolaschia claudopus CIRM-BRFM 2984 isolated from oak limbs.</title>
        <authorList>
            <person name="Navarro D."/>
            <person name="Drula E."/>
            <person name="Chaduli D."/>
            <person name="Cazenave R."/>
            <person name="Ahrendt S."/>
            <person name="Wang J."/>
            <person name="Lipzen A."/>
            <person name="Daum C."/>
            <person name="Barry K."/>
            <person name="Grigoriev I.V."/>
            <person name="Favel A."/>
            <person name="Rosso M.N."/>
            <person name="Martin F."/>
        </authorList>
    </citation>
    <scope>NUCLEOTIDE SEQUENCE [LARGE SCALE GENOMIC DNA]</scope>
    <source>
        <strain evidence="3 4">CIRM-BRFM 2984</strain>
    </source>
</reference>
<feature type="compositionally biased region" description="Basic residues" evidence="1">
    <location>
        <begin position="1"/>
        <end position="15"/>
    </location>
</feature>
<organism evidence="3 4">
    <name type="scientific">Favolaschia claudopus</name>
    <dbReference type="NCBI Taxonomy" id="2862362"/>
    <lineage>
        <taxon>Eukaryota</taxon>
        <taxon>Fungi</taxon>
        <taxon>Dikarya</taxon>
        <taxon>Basidiomycota</taxon>
        <taxon>Agaricomycotina</taxon>
        <taxon>Agaricomycetes</taxon>
        <taxon>Agaricomycetidae</taxon>
        <taxon>Agaricales</taxon>
        <taxon>Marasmiineae</taxon>
        <taxon>Mycenaceae</taxon>
        <taxon>Favolaschia</taxon>
    </lineage>
</organism>
<name>A0AAW0BBX0_9AGAR</name>
<proteinExistence type="predicted"/>
<keyword evidence="4" id="KW-1185">Reference proteome</keyword>